<evidence type="ECO:0000256" key="2">
    <source>
        <dbReference type="ARBA" id="ARBA00022617"/>
    </source>
</evidence>
<evidence type="ECO:0000256" key="1">
    <source>
        <dbReference type="ARBA" id="ARBA00022448"/>
    </source>
</evidence>
<keyword evidence="1" id="KW-0813">Transport</keyword>
<keyword evidence="3" id="KW-0479">Metal-binding</keyword>
<organism evidence="5 6">
    <name type="scientific">Arenibacter antarcticus</name>
    <dbReference type="NCBI Taxonomy" id="2040469"/>
    <lineage>
        <taxon>Bacteria</taxon>
        <taxon>Pseudomonadati</taxon>
        <taxon>Bacteroidota</taxon>
        <taxon>Flavobacteriia</taxon>
        <taxon>Flavobacteriales</taxon>
        <taxon>Flavobacteriaceae</taxon>
        <taxon>Arenibacter</taxon>
    </lineage>
</organism>
<keyword evidence="4" id="KW-0408">Iron</keyword>
<dbReference type="SUPFAM" id="SSF46458">
    <property type="entry name" value="Globin-like"/>
    <property type="match status" value="1"/>
</dbReference>
<dbReference type="InterPro" id="IPR009050">
    <property type="entry name" value="Globin-like_sf"/>
</dbReference>
<keyword evidence="2" id="KW-0349">Heme</keyword>
<comment type="caution">
    <text evidence="5">The sequence shown here is derived from an EMBL/GenBank/DDBJ whole genome shotgun (WGS) entry which is preliminary data.</text>
</comment>
<evidence type="ECO:0000256" key="3">
    <source>
        <dbReference type="ARBA" id="ARBA00022723"/>
    </source>
</evidence>
<dbReference type="RefSeq" id="WP_251806672.1">
    <property type="nucleotide sequence ID" value="NZ_CP166679.1"/>
</dbReference>
<evidence type="ECO:0000313" key="5">
    <source>
        <dbReference type="EMBL" id="MFD2790627.1"/>
    </source>
</evidence>
<dbReference type="EMBL" id="JBHUOK010000030">
    <property type="protein sequence ID" value="MFD2790627.1"/>
    <property type="molecule type" value="Genomic_DNA"/>
</dbReference>
<gene>
    <name evidence="5" type="ORF">ACFS1K_12710</name>
</gene>
<sequence length="129" mass="15303">MKHSIQHIGDIQLLVDAFYYKVRKDSMLAPLFNEVIKDNWEGHLKKMCTFWGTVLLGTSSYYGNPFMPHVNLAVEKDHFERWVFLFDQTLNENFEGEKAEEAQWRANKMAEMFHLKIKSFNTNNRKTLI</sequence>
<dbReference type="Pfam" id="PF01152">
    <property type="entry name" value="Bac_globin"/>
    <property type="match status" value="1"/>
</dbReference>
<dbReference type="CDD" id="cd08916">
    <property type="entry name" value="TrHb3_P"/>
    <property type="match status" value="1"/>
</dbReference>
<dbReference type="Gene3D" id="1.10.490.10">
    <property type="entry name" value="Globins"/>
    <property type="match status" value="1"/>
</dbReference>
<accession>A0ABW5VI46</accession>
<name>A0ABW5VI46_9FLAO</name>
<reference evidence="6" key="1">
    <citation type="journal article" date="2019" name="Int. J. Syst. Evol. Microbiol.">
        <title>The Global Catalogue of Microorganisms (GCM) 10K type strain sequencing project: providing services to taxonomists for standard genome sequencing and annotation.</title>
        <authorList>
            <consortium name="The Broad Institute Genomics Platform"/>
            <consortium name="The Broad Institute Genome Sequencing Center for Infectious Disease"/>
            <person name="Wu L."/>
            <person name="Ma J."/>
        </authorList>
    </citation>
    <scope>NUCLEOTIDE SEQUENCE [LARGE SCALE GENOMIC DNA]</scope>
    <source>
        <strain evidence="6">KCTC 52924</strain>
    </source>
</reference>
<proteinExistence type="predicted"/>
<dbReference type="InterPro" id="IPR001486">
    <property type="entry name" value="Hemoglobin_trunc"/>
</dbReference>
<dbReference type="Proteomes" id="UP001597532">
    <property type="component" value="Unassembled WGS sequence"/>
</dbReference>
<evidence type="ECO:0000256" key="4">
    <source>
        <dbReference type="ARBA" id="ARBA00023004"/>
    </source>
</evidence>
<protein>
    <submittedName>
        <fullName evidence="5">Group III truncated hemoglobin</fullName>
    </submittedName>
</protein>
<dbReference type="InterPro" id="IPR012292">
    <property type="entry name" value="Globin/Proto"/>
</dbReference>
<keyword evidence="6" id="KW-1185">Reference proteome</keyword>
<evidence type="ECO:0000313" key="6">
    <source>
        <dbReference type="Proteomes" id="UP001597532"/>
    </source>
</evidence>